<reference evidence="1 2" key="1">
    <citation type="submission" date="2023-03" db="EMBL/GenBank/DDBJ databases">
        <title>High recombination rates correlate with genetic variation in Cardiocondyla obscurior ants.</title>
        <authorList>
            <person name="Errbii M."/>
        </authorList>
    </citation>
    <scope>NUCLEOTIDE SEQUENCE [LARGE SCALE GENOMIC DNA]</scope>
    <source>
        <strain evidence="1">Alpha-2009</strain>
        <tissue evidence="1">Whole body</tissue>
    </source>
</reference>
<evidence type="ECO:0000313" key="2">
    <source>
        <dbReference type="Proteomes" id="UP001430953"/>
    </source>
</evidence>
<proteinExistence type="predicted"/>
<protein>
    <submittedName>
        <fullName evidence="1">Uncharacterized protein</fullName>
    </submittedName>
</protein>
<keyword evidence="2" id="KW-1185">Reference proteome</keyword>
<dbReference type="AlphaFoldDB" id="A0AAW2EVZ3"/>
<organism evidence="1 2">
    <name type="scientific">Cardiocondyla obscurior</name>
    <dbReference type="NCBI Taxonomy" id="286306"/>
    <lineage>
        <taxon>Eukaryota</taxon>
        <taxon>Metazoa</taxon>
        <taxon>Ecdysozoa</taxon>
        <taxon>Arthropoda</taxon>
        <taxon>Hexapoda</taxon>
        <taxon>Insecta</taxon>
        <taxon>Pterygota</taxon>
        <taxon>Neoptera</taxon>
        <taxon>Endopterygota</taxon>
        <taxon>Hymenoptera</taxon>
        <taxon>Apocrita</taxon>
        <taxon>Aculeata</taxon>
        <taxon>Formicoidea</taxon>
        <taxon>Formicidae</taxon>
        <taxon>Myrmicinae</taxon>
        <taxon>Cardiocondyla</taxon>
    </lineage>
</organism>
<dbReference type="Proteomes" id="UP001430953">
    <property type="component" value="Unassembled WGS sequence"/>
</dbReference>
<name>A0AAW2EVZ3_9HYME</name>
<gene>
    <name evidence="1" type="ORF">PUN28_015919</name>
</gene>
<comment type="caution">
    <text evidence="1">The sequence shown here is derived from an EMBL/GenBank/DDBJ whole genome shotgun (WGS) entry which is preliminary data.</text>
</comment>
<evidence type="ECO:0000313" key="1">
    <source>
        <dbReference type="EMBL" id="KAL0105822.1"/>
    </source>
</evidence>
<accession>A0AAW2EVZ3</accession>
<sequence length="52" mass="5832">MLILPSAPLLFIVYIETGIGTRLRIPSTTNASREMHFGRKCIFSLSNFTIFG</sequence>
<dbReference type="EMBL" id="JADYXP020000018">
    <property type="protein sequence ID" value="KAL0105822.1"/>
    <property type="molecule type" value="Genomic_DNA"/>
</dbReference>